<evidence type="ECO:0000313" key="2">
    <source>
        <dbReference type="Proteomes" id="UP000814128"/>
    </source>
</evidence>
<proteinExistence type="predicted"/>
<keyword evidence="2" id="KW-1185">Reference proteome</keyword>
<evidence type="ECO:0000313" key="1">
    <source>
        <dbReference type="EMBL" id="KAI0026785.1"/>
    </source>
</evidence>
<accession>A0ACB8Q5R3</accession>
<comment type="caution">
    <text evidence="1">The sequence shown here is derived from an EMBL/GenBank/DDBJ whole genome shotgun (WGS) entry which is preliminary data.</text>
</comment>
<organism evidence="1 2">
    <name type="scientific">Vararia minispora EC-137</name>
    <dbReference type="NCBI Taxonomy" id="1314806"/>
    <lineage>
        <taxon>Eukaryota</taxon>
        <taxon>Fungi</taxon>
        <taxon>Dikarya</taxon>
        <taxon>Basidiomycota</taxon>
        <taxon>Agaricomycotina</taxon>
        <taxon>Agaricomycetes</taxon>
        <taxon>Russulales</taxon>
        <taxon>Lachnocladiaceae</taxon>
        <taxon>Vararia</taxon>
    </lineage>
</organism>
<gene>
    <name evidence="1" type="ORF">K488DRAFT_91872</name>
</gene>
<protein>
    <submittedName>
        <fullName evidence="1">Uncharacterized protein</fullName>
    </submittedName>
</protein>
<dbReference type="EMBL" id="MU274189">
    <property type="protein sequence ID" value="KAI0026785.1"/>
    <property type="molecule type" value="Genomic_DNA"/>
</dbReference>
<reference evidence="1" key="1">
    <citation type="submission" date="2021-02" db="EMBL/GenBank/DDBJ databases">
        <authorList>
            <consortium name="DOE Joint Genome Institute"/>
            <person name="Ahrendt S."/>
            <person name="Looney B.P."/>
            <person name="Miyauchi S."/>
            <person name="Morin E."/>
            <person name="Drula E."/>
            <person name="Courty P.E."/>
            <person name="Chicoki N."/>
            <person name="Fauchery L."/>
            <person name="Kohler A."/>
            <person name="Kuo A."/>
            <person name="Labutti K."/>
            <person name="Pangilinan J."/>
            <person name="Lipzen A."/>
            <person name="Riley R."/>
            <person name="Andreopoulos W."/>
            <person name="He G."/>
            <person name="Johnson J."/>
            <person name="Barry K.W."/>
            <person name="Grigoriev I.V."/>
            <person name="Nagy L."/>
            <person name="Hibbett D."/>
            <person name="Henrissat B."/>
            <person name="Matheny P.B."/>
            <person name="Labbe J."/>
            <person name="Martin F."/>
        </authorList>
    </citation>
    <scope>NUCLEOTIDE SEQUENCE</scope>
    <source>
        <strain evidence="1">EC-137</strain>
    </source>
</reference>
<dbReference type="Proteomes" id="UP000814128">
    <property type="component" value="Unassembled WGS sequence"/>
</dbReference>
<name>A0ACB8Q5R3_9AGAM</name>
<reference evidence="1" key="2">
    <citation type="journal article" date="2022" name="New Phytol.">
        <title>Evolutionary transition to the ectomycorrhizal habit in the genomes of a hyperdiverse lineage of mushroom-forming fungi.</title>
        <authorList>
            <person name="Looney B."/>
            <person name="Miyauchi S."/>
            <person name="Morin E."/>
            <person name="Drula E."/>
            <person name="Courty P.E."/>
            <person name="Kohler A."/>
            <person name="Kuo A."/>
            <person name="LaButti K."/>
            <person name="Pangilinan J."/>
            <person name="Lipzen A."/>
            <person name="Riley R."/>
            <person name="Andreopoulos W."/>
            <person name="He G."/>
            <person name="Johnson J."/>
            <person name="Nolan M."/>
            <person name="Tritt A."/>
            <person name="Barry K.W."/>
            <person name="Grigoriev I.V."/>
            <person name="Nagy L.G."/>
            <person name="Hibbett D."/>
            <person name="Henrissat B."/>
            <person name="Matheny P.B."/>
            <person name="Labbe J."/>
            <person name="Martin F.M."/>
        </authorList>
    </citation>
    <scope>NUCLEOTIDE SEQUENCE</scope>
    <source>
        <strain evidence="1">EC-137</strain>
    </source>
</reference>
<sequence>MSGATVGARFVKTVSNAADMGWTTVVIRDDRRSEKVWIVSADAFDKKKGIGEGMLDVRMLPQHLGAQESFHVKSKMMENHKGVQSSTEARPPAPIDPAHILIEDYGLATFHIRAWARRYCARRTTSTIARRLRCIDQIDDDIGARTSDPSRTGCKTREILSTPVSVVHLAYARGTQCQHPARHRRLVPFDITCPLSPSATSTLPSPPPPQSTPPGSLLAPPDYGSSIPTSQRIIDAIPHAFRVCTASQGCTTKKKP</sequence>